<dbReference type="AlphaFoldDB" id="A0A133QHQ2"/>
<dbReference type="PATRIC" id="fig|28128.5.peg.693"/>
<evidence type="ECO:0000313" key="1">
    <source>
        <dbReference type="EMBL" id="KXA42404.1"/>
    </source>
</evidence>
<reference evidence="2" key="1">
    <citation type="submission" date="2016-01" db="EMBL/GenBank/DDBJ databases">
        <authorList>
            <person name="Mitreva M."/>
            <person name="Pepin K.H."/>
            <person name="Mihindukulasuriya K.A."/>
            <person name="Fulton R."/>
            <person name="Fronick C."/>
            <person name="O'Laughlin M."/>
            <person name="Miner T."/>
            <person name="Herter B."/>
            <person name="Rosa B.A."/>
            <person name="Cordes M."/>
            <person name="Tomlinson C."/>
            <person name="Wollam A."/>
            <person name="Palsikar V.B."/>
            <person name="Mardis E.R."/>
            <person name="Wilson R.K."/>
        </authorList>
    </citation>
    <scope>NUCLEOTIDE SEQUENCE [LARGE SCALE GENOMIC DNA]</scope>
    <source>
        <strain evidence="2">MJR7716</strain>
    </source>
</reference>
<sequence>MILQCLAKTYEQAICSSLREFGIRKVLKKLVILLIICTFIVDNQRVISKYKAMITKDKVTEIFGIMDIW</sequence>
<organism evidence="1 2">
    <name type="scientific">Prevotella corporis</name>
    <dbReference type="NCBI Taxonomy" id="28128"/>
    <lineage>
        <taxon>Bacteria</taxon>
        <taxon>Pseudomonadati</taxon>
        <taxon>Bacteroidota</taxon>
        <taxon>Bacteroidia</taxon>
        <taxon>Bacteroidales</taxon>
        <taxon>Prevotellaceae</taxon>
        <taxon>Prevotella</taxon>
    </lineage>
</organism>
<name>A0A133QHQ2_9BACT</name>
<dbReference type="EMBL" id="LRQG01000036">
    <property type="protein sequence ID" value="KXA42404.1"/>
    <property type="molecule type" value="Genomic_DNA"/>
</dbReference>
<evidence type="ECO:0000313" key="2">
    <source>
        <dbReference type="Proteomes" id="UP000070533"/>
    </source>
</evidence>
<proteinExistence type="predicted"/>
<dbReference type="Proteomes" id="UP000070533">
    <property type="component" value="Unassembled WGS sequence"/>
</dbReference>
<keyword evidence="2" id="KW-1185">Reference proteome</keyword>
<accession>A0A133QHQ2</accession>
<protein>
    <submittedName>
        <fullName evidence="1">Uncharacterized protein</fullName>
    </submittedName>
</protein>
<comment type="caution">
    <text evidence="1">The sequence shown here is derived from an EMBL/GenBank/DDBJ whole genome shotgun (WGS) entry which is preliminary data.</text>
</comment>
<gene>
    <name evidence="1" type="ORF">HMPREF3226_00686</name>
</gene>